<comment type="pathway">
    <text evidence="2">Protein modification; protein ubiquitination.</text>
</comment>
<feature type="region of interest" description="Disordered" evidence="10">
    <location>
        <begin position="472"/>
        <end position="492"/>
    </location>
</feature>
<dbReference type="PROSITE" id="PS50089">
    <property type="entry name" value="ZF_RING_2"/>
    <property type="match status" value="1"/>
</dbReference>
<evidence type="ECO:0000313" key="13">
    <source>
        <dbReference type="Proteomes" id="UP000027138"/>
    </source>
</evidence>
<sequence length="738" mass="81023">MMQGQDSTSSNAHRETFYLDCGSNGINLGWDQNNVVPVDDSIHDSHPVIGWVGQSSYSINNQTPIQFQDVLAEDALLSNTNRMDQSTSSLITQTPVRFQDLLAEDGLLCSPIAGAATDQSLGMYFGPMIDPFPRRINASLENSLQAGRQSSLQQASFSAVPENTDLNEPCDGHDINANLNIATGLCLSPFKRGELDADQNPFASDPSNSSPLMISSGISGYVLEENECGEGQSSIGRRLSCKRRAPEDASAQLSFGESSRLAQQLVTTQESVSRRLNLPTPMDNHPNVRASEQTVGLGSAFVTHQPSSTAGSGFRAGGGASSGIHQTVGLVGEAAPHQRNTRPRRTANQQDFLPANLMGWTMRNSYAQLPDQSGVLVPFDCALNTSSMTGIVQPIPPMQQPVQFPYSSETLQPLQWNAVTRSRTSLPSISAYAVNGGDDFLLENNSRNNLRHDMLPPLSQRRNSEHLLTSQNFVPGINSPRNTGSGSRNGSNSHVNHLPASFWFLRGNMAQQYAQRTSDIVNHAESQRQSSYCPWHLGFSTAGRERELSASVGNARSPQMRLRSGLRTWLERQTGPHTEVALSSLTAAQRRRRLVSEVRNALALVRWGGSLHFEDVMVIDRSVLYGVPEEPDLHEDMRLDVDNMSYEELLALEEQIGDVSTGLSEDAIQAHMKRQKYEGIATGSSLENEPCCICQEDYVDGEELGKLDCGHDFHFYCIRQWLVRKNICPICKMTGLEV</sequence>
<evidence type="ECO:0000256" key="7">
    <source>
        <dbReference type="ARBA" id="ARBA00022786"/>
    </source>
</evidence>
<dbReference type="FunFam" id="3.30.40.10:FF:000309">
    <property type="entry name" value="E3 ubiquitin-protein ligase MBR2"/>
    <property type="match status" value="1"/>
</dbReference>
<evidence type="ECO:0000256" key="5">
    <source>
        <dbReference type="ARBA" id="ARBA00022723"/>
    </source>
</evidence>
<dbReference type="InterPro" id="IPR013083">
    <property type="entry name" value="Znf_RING/FYVE/PHD"/>
</dbReference>
<evidence type="ECO:0000256" key="9">
    <source>
        <dbReference type="PROSITE-ProRule" id="PRU00175"/>
    </source>
</evidence>
<keyword evidence="5" id="KW-0479">Metal-binding</keyword>
<dbReference type="SMART" id="SM00184">
    <property type="entry name" value="RING"/>
    <property type="match status" value="1"/>
</dbReference>
<dbReference type="Proteomes" id="UP000027138">
    <property type="component" value="Unassembled WGS sequence"/>
</dbReference>
<dbReference type="Pfam" id="PF13639">
    <property type="entry name" value="zf-RING_2"/>
    <property type="match status" value="1"/>
</dbReference>
<evidence type="ECO:0000256" key="2">
    <source>
        <dbReference type="ARBA" id="ARBA00004906"/>
    </source>
</evidence>
<dbReference type="AlphaFoldDB" id="A0A067K763"/>
<evidence type="ECO:0000259" key="11">
    <source>
        <dbReference type="PROSITE" id="PS50089"/>
    </source>
</evidence>
<keyword evidence="4" id="KW-0808">Transferase</keyword>
<gene>
    <name evidence="12" type="ORF">JCGZ_12413</name>
</gene>
<proteinExistence type="predicted"/>
<evidence type="ECO:0000256" key="10">
    <source>
        <dbReference type="SAM" id="MobiDB-lite"/>
    </source>
</evidence>
<evidence type="ECO:0000256" key="6">
    <source>
        <dbReference type="ARBA" id="ARBA00022771"/>
    </source>
</evidence>
<keyword evidence="6 9" id="KW-0863">Zinc-finger</keyword>
<protein>
    <recommendedName>
        <fullName evidence="3">RING-type E3 ubiquitin transferase</fullName>
        <ecNumber evidence="3">2.3.2.27</ecNumber>
    </recommendedName>
</protein>
<dbReference type="PANTHER" id="PTHR22937:SF209">
    <property type="entry name" value="RING-TYPE E3 UBIQUITIN TRANSFERASE"/>
    <property type="match status" value="1"/>
</dbReference>
<keyword evidence="13" id="KW-1185">Reference proteome</keyword>
<dbReference type="KEGG" id="jcu:105639725"/>
<evidence type="ECO:0000256" key="4">
    <source>
        <dbReference type="ARBA" id="ARBA00022679"/>
    </source>
</evidence>
<comment type="catalytic activity">
    <reaction evidence="1">
        <text>S-ubiquitinyl-[E2 ubiquitin-conjugating enzyme]-L-cysteine + [acceptor protein]-L-lysine = [E2 ubiquitin-conjugating enzyme]-L-cysteine + N(6)-ubiquitinyl-[acceptor protein]-L-lysine.</text>
        <dbReference type="EC" id="2.3.2.27"/>
    </reaction>
</comment>
<evidence type="ECO:0000256" key="1">
    <source>
        <dbReference type="ARBA" id="ARBA00000900"/>
    </source>
</evidence>
<accession>A0A067K763</accession>
<dbReference type="Gene3D" id="3.30.40.10">
    <property type="entry name" value="Zinc/RING finger domain, C3HC4 (zinc finger)"/>
    <property type="match status" value="1"/>
</dbReference>
<dbReference type="GO" id="GO:0061630">
    <property type="term" value="F:ubiquitin protein ligase activity"/>
    <property type="evidence" value="ECO:0007669"/>
    <property type="project" value="UniProtKB-EC"/>
</dbReference>
<dbReference type="InterPro" id="IPR001841">
    <property type="entry name" value="Znf_RING"/>
</dbReference>
<keyword evidence="7" id="KW-0833">Ubl conjugation pathway</keyword>
<evidence type="ECO:0000313" key="12">
    <source>
        <dbReference type="EMBL" id="KDP31952.1"/>
    </source>
</evidence>
<dbReference type="SUPFAM" id="SSF57850">
    <property type="entry name" value="RING/U-box"/>
    <property type="match status" value="1"/>
</dbReference>
<keyword evidence="8" id="KW-0862">Zinc</keyword>
<dbReference type="EC" id="2.3.2.27" evidence="3"/>
<dbReference type="InterPro" id="IPR045191">
    <property type="entry name" value="MBR1/2-like"/>
</dbReference>
<feature type="domain" description="RING-type" evidence="11">
    <location>
        <begin position="691"/>
        <end position="732"/>
    </location>
</feature>
<evidence type="ECO:0000256" key="3">
    <source>
        <dbReference type="ARBA" id="ARBA00012483"/>
    </source>
</evidence>
<name>A0A067K763_JATCU</name>
<dbReference type="OrthoDB" id="8062037at2759"/>
<dbReference type="GO" id="GO:0010228">
    <property type="term" value="P:vegetative to reproductive phase transition of meristem"/>
    <property type="evidence" value="ECO:0007669"/>
    <property type="project" value="UniProtKB-ARBA"/>
</dbReference>
<reference evidence="12 13" key="1">
    <citation type="journal article" date="2014" name="PLoS ONE">
        <title>Global Analysis of Gene Expression Profiles in Physic Nut (Jatropha curcas L.) Seedlings Exposed to Salt Stress.</title>
        <authorList>
            <person name="Zhang L."/>
            <person name="Zhang C."/>
            <person name="Wu P."/>
            <person name="Chen Y."/>
            <person name="Li M."/>
            <person name="Jiang H."/>
            <person name="Wu G."/>
        </authorList>
    </citation>
    <scope>NUCLEOTIDE SEQUENCE [LARGE SCALE GENOMIC DNA]</scope>
    <source>
        <strain evidence="13">cv. GZQX0401</strain>
        <tissue evidence="12">Young leaves</tissue>
    </source>
</reference>
<dbReference type="EMBL" id="KK914593">
    <property type="protein sequence ID" value="KDP31952.1"/>
    <property type="molecule type" value="Genomic_DNA"/>
</dbReference>
<organism evidence="12 13">
    <name type="scientific">Jatropha curcas</name>
    <name type="common">Barbados nut</name>
    <dbReference type="NCBI Taxonomy" id="180498"/>
    <lineage>
        <taxon>Eukaryota</taxon>
        <taxon>Viridiplantae</taxon>
        <taxon>Streptophyta</taxon>
        <taxon>Embryophyta</taxon>
        <taxon>Tracheophyta</taxon>
        <taxon>Spermatophyta</taxon>
        <taxon>Magnoliopsida</taxon>
        <taxon>eudicotyledons</taxon>
        <taxon>Gunneridae</taxon>
        <taxon>Pentapetalae</taxon>
        <taxon>rosids</taxon>
        <taxon>fabids</taxon>
        <taxon>Malpighiales</taxon>
        <taxon>Euphorbiaceae</taxon>
        <taxon>Crotonoideae</taxon>
        <taxon>Jatropheae</taxon>
        <taxon>Jatropha</taxon>
    </lineage>
</organism>
<dbReference type="GO" id="GO:0043161">
    <property type="term" value="P:proteasome-mediated ubiquitin-dependent protein catabolic process"/>
    <property type="evidence" value="ECO:0007669"/>
    <property type="project" value="UniProtKB-ARBA"/>
</dbReference>
<feature type="compositionally biased region" description="Low complexity" evidence="10">
    <location>
        <begin position="478"/>
        <end position="492"/>
    </location>
</feature>
<dbReference type="GO" id="GO:0008270">
    <property type="term" value="F:zinc ion binding"/>
    <property type="evidence" value="ECO:0007669"/>
    <property type="project" value="UniProtKB-KW"/>
</dbReference>
<evidence type="ECO:0000256" key="8">
    <source>
        <dbReference type="ARBA" id="ARBA00022833"/>
    </source>
</evidence>
<dbReference type="PANTHER" id="PTHR22937">
    <property type="entry name" value="E3 UBIQUITIN-PROTEIN LIGASE RNF165"/>
    <property type="match status" value="1"/>
</dbReference>